<evidence type="ECO:0000259" key="4">
    <source>
        <dbReference type="PROSITE" id="PS51011"/>
    </source>
</evidence>
<feature type="domain" description="ARID" evidence="4">
    <location>
        <begin position="440"/>
        <end position="532"/>
    </location>
</feature>
<comment type="caution">
    <text evidence="6">The sequence shown here is derived from an EMBL/GenBank/DDBJ whole genome shotgun (WGS) entry which is preliminary data.</text>
</comment>
<dbReference type="Pfam" id="PF02375">
    <property type="entry name" value="JmjN"/>
    <property type="match status" value="1"/>
</dbReference>
<dbReference type="GO" id="GO:0006338">
    <property type="term" value="P:chromatin remodeling"/>
    <property type="evidence" value="ECO:0007669"/>
    <property type="project" value="TreeGrafter"/>
</dbReference>
<dbReference type="Pfam" id="PF01388">
    <property type="entry name" value="ARID"/>
    <property type="match status" value="1"/>
</dbReference>
<evidence type="ECO:0000256" key="3">
    <source>
        <dbReference type="SAM" id="MobiDB-lite"/>
    </source>
</evidence>
<evidence type="ECO:0000259" key="5">
    <source>
        <dbReference type="PROSITE" id="PS51183"/>
    </source>
</evidence>
<evidence type="ECO:0000256" key="1">
    <source>
        <dbReference type="ARBA" id="ARBA00004123"/>
    </source>
</evidence>
<feature type="compositionally biased region" description="Basic and acidic residues" evidence="3">
    <location>
        <begin position="254"/>
        <end position="263"/>
    </location>
</feature>
<dbReference type="Gene3D" id="2.60.120.650">
    <property type="entry name" value="Cupin"/>
    <property type="match status" value="1"/>
</dbReference>
<feature type="compositionally biased region" description="Basic and acidic residues" evidence="3">
    <location>
        <begin position="299"/>
        <end position="324"/>
    </location>
</feature>
<dbReference type="Gene3D" id="1.10.150.60">
    <property type="entry name" value="ARID DNA-binding domain"/>
    <property type="match status" value="1"/>
</dbReference>
<dbReference type="AlphaFoldDB" id="A0AAV8XIN6"/>
<protein>
    <recommendedName>
        <fullName evidence="8">Protein Jumonji</fullName>
    </recommendedName>
</protein>
<dbReference type="SUPFAM" id="SSF46774">
    <property type="entry name" value="ARID-like"/>
    <property type="match status" value="1"/>
</dbReference>
<dbReference type="PROSITE" id="PS51011">
    <property type="entry name" value="ARID"/>
    <property type="match status" value="1"/>
</dbReference>
<accession>A0AAV8XIN6</accession>
<dbReference type="EMBL" id="JAPWTK010000534">
    <property type="protein sequence ID" value="KAJ8938788.1"/>
    <property type="molecule type" value="Genomic_DNA"/>
</dbReference>
<feature type="domain" description="JmjN" evidence="5">
    <location>
        <begin position="376"/>
        <end position="417"/>
    </location>
</feature>
<feature type="region of interest" description="Disordered" evidence="3">
    <location>
        <begin position="34"/>
        <end position="78"/>
    </location>
</feature>
<dbReference type="SMART" id="SM00501">
    <property type="entry name" value="BRIGHT"/>
    <property type="match status" value="1"/>
</dbReference>
<name>A0AAV8XIN6_9CUCU</name>
<feature type="region of interest" description="Disordered" evidence="3">
    <location>
        <begin position="550"/>
        <end position="575"/>
    </location>
</feature>
<keyword evidence="2" id="KW-0539">Nucleus</keyword>
<dbReference type="FunFam" id="1.10.150.60:FF:000012">
    <property type="entry name" value="Blast:Protein Jumonji"/>
    <property type="match status" value="1"/>
</dbReference>
<reference evidence="6" key="1">
    <citation type="journal article" date="2023" name="Insect Mol. Biol.">
        <title>Genome sequencing provides insights into the evolution of gene families encoding plant cell wall-degrading enzymes in longhorned beetles.</title>
        <authorList>
            <person name="Shin N.R."/>
            <person name="Okamura Y."/>
            <person name="Kirsch R."/>
            <person name="Pauchet Y."/>
        </authorList>
    </citation>
    <scope>NUCLEOTIDE SEQUENCE</scope>
    <source>
        <strain evidence="6">AMC_N1</strain>
    </source>
</reference>
<dbReference type="InterPro" id="IPR036431">
    <property type="entry name" value="ARID_dom_sf"/>
</dbReference>
<evidence type="ECO:0008006" key="8">
    <source>
        <dbReference type="Google" id="ProtNLM"/>
    </source>
</evidence>
<dbReference type="GO" id="GO:0003677">
    <property type="term" value="F:DNA binding"/>
    <property type="evidence" value="ECO:0007669"/>
    <property type="project" value="InterPro"/>
</dbReference>
<dbReference type="GO" id="GO:0000785">
    <property type="term" value="C:chromatin"/>
    <property type="evidence" value="ECO:0007669"/>
    <property type="project" value="TreeGrafter"/>
</dbReference>
<gene>
    <name evidence="6" type="ORF">NQ318_010316</name>
</gene>
<feature type="compositionally biased region" description="Basic residues" evidence="3">
    <location>
        <begin position="186"/>
        <end position="198"/>
    </location>
</feature>
<evidence type="ECO:0000313" key="6">
    <source>
        <dbReference type="EMBL" id="KAJ8938788.1"/>
    </source>
</evidence>
<comment type="subcellular location">
    <subcellularLocation>
        <location evidence="1">Nucleus</location>
    </subcellularLocation>
</comment>
<dbReference type="InterPro" id="IPR001606">
    <property type="entry name" value="ARID_dom"/>
</dbReference>
<dbReference type="SMART" id="SM01014">
    <property type="entry name" value="ARID"/>
    <property type="match status" value="1"/>
</dbReference>
<keyword evidence="7" id="KW-1185">Reference proteome</keyword>
<dbReference type="CDD" id="cd16870">
    <property type="entry name" value="ARID_JARD2"/>
    <property type="match status" value="1"/>
</dbReference>
<feature type="compositionally biased region" description="Basic and acidic residues" evidence="3">
    <location>
        <begin position="165"/>
        <end position="181"/>
    </location>
</feature>
<organism evidence="6 7">
    <name type="scientific">Aromia moschata</name>
    <dbReference type="NCBI Taxonomy" id="1265417"/>
    <lineage>
        <taxon>Eukaryota</taxon>
        <taxon>Metazoa</taxon>
        <taxon>Ecdysozoa</taxon>
        <taxon>Arthropoda</taxon>
        <taxon>Hexapoda</taxon>
        <taxon>Insecta</taxon>
        <taxon>Pterygota</taxon>
        <taxon>Neoptera</taxon>
        <taxon>Endopterygota</taxon>
        <taxon>Coleoptera</taxon>
        <taxon>Polyphaga</taxon>
        <taxon>Cucujiformia</taxon>
        <taxon>Chrysomeloidea</taxon>
        <taxon>Cerambycidae</taxon>
        <taxon>Cerambycinae</taxon>
        <taxon>Callichromatini</taxon>
        <taxon>Aromia</taxon>
    </lineage>
</organism>
<evidence type="ECO:0000256" key="2">
    <source>
        <dbReference type="ARBA" id="ARBA00023242"/>
    </source>
</evidence>
<feature type="compositionally biased region" description="Basic and acidic residues" evidence="3">
    <location>
        <begin position="45"/>
        <end position="72"/>
    </location>
</feature>
<sequence>MAQRPSRKTKEAAAIYMEILSHKLVNESKIDDDNISIDSFPELPNVKKTEQRENELKAQAKSTKDDTKEKPKIVSGEIENDNKSLSTLVEDTDITLKHLKVKSTSSGLPLKKNVEKADKSKLRKSNNEDTTSEDTKLTKVAVTSQSKEKSPEPTRTVEPLVDQIIKSDGKLMCKKQPEAKKMATIPRKKKLTRSKVLRTQKNESTAEKSVDATKAVALTTKNDLKTKNDGVSSSDSDHSTTSDVIFENLPVKQEISKGNKDESDGNLDTDDNSHHFYIPQKPTKHNFPKLQPGGNLQKTKSENKTAPKTSKSSDRLLETDDFKYKIPSSPSASSSSSAKLYKRQTQKQKIRPPESVTPIYVSDFPKKSEPAKLVEAPVFHPTDQEFQDPLEYIERIRHKAEQFGICRIVPPNSFKPECKVTDDMRFTAYNQYVHKMLHRWGPNFKELMAIRKYLETQNISLTHPPWIGGMEIDLPRLYQTVQTLGGLKEVIEKKKWPRVSELMKIPKSAQDRVTKLDDIYCKYLLPYDTLSPAEREKLFDEVETEWAKRESKGLLKAQQKFASQDTSTEGDSEPD</sequence>
<dbReference type="SMART" id="SM00545">
    <property type="entry name" value="JmjN"/>
    <property type="match status" value="1"/>
</dbReference>
<proteinExistence type="predicted"/>
<dbReference type="Proteomes" id="UP001162162">
    <property type="component" value="Unassembled WGS sequence"/>
</dbReference>
<evidence type="ECO:0000313" key="7">
    <source>
        <dbReference type="Proteomes" id="UP001162162"/>
    </source>
</evidence>
<dbReference type="PROSITE" id="PS51183">
    <property type="entry name" value="JMJN"/>
    <property type="match status" value="1"/>
</dbReference>
<feature type="region of interest" description="Disordered" evidence="3">
    <location>
        <begin position="98"/>
        <end position="358"/>
    </location>
</feature>
<feature type="compositionally biased region" description="Basic residues" evidence="3">
    <location>
        <begin position="340"/>
        <end position="350"/>
    </location>
</feature>
<feature type="compositionally biased region" description="Basic and acidic residues" evidence="3">
    <location>
        <begin position="200"/>
        <end position="211"/>
    </location>
</feature>
<feature type="compositionally biased region" description="Low complexity" evidence="3">
    <location>
        <begin position="327"/>
        <end position="338"/>
    </location>
</feature>
<dbReference type="PANTHER" id="PTHR10694">
    <property type="entry name" value="LYSINE-SPECIFIC DEMETHYLASE"/>
    <property type="match status" value="1"/>
</dbReference>
<dbReference type="InterPro" id="IPR003349">
    <property type="entry name" value="JmjN"/>
</dbReference>
<dbReference type="GO" id="GO:0010468">
    <property type="term" value="P:regulation of gene expression"/>
    <property type="evidence" value="ECO:0007669"/>
    <property type="project" value="TreeGrafter"/>
</dbReference>
<dbReference type="GO" id="GO:0005634">
    <property type="term" value="C:nucleus"/>
    <property type="evidence" value="ECO:0007669"/>
    <property type="project" value="UniProtKB-SubCell"/>
</dbReference>
<dbReference type="PANTHER" id="PTHR10694:SF113">
    <property type="entry name" value="PROTEIN JUMONJI"/>
    <property type="match status" value="1"/>
</dbReference>